<dbReference type="PROSITE" id="PS50943">
    <property type="entry name" value="HTH_CROC1"/>
    <property type="match status" value="1"/>
</dbReference>
<dbReference type="EMBL" id="AUBJ02000001">
    <property type="protein sequence ID" value="MCP2333231.1"/>
    <property type="molecule type" value="Genomic_DNA"/>
</dbReference>
<dbReference type="Gene3D" id="1.10.260.40">
    <property type="entry name" value="lambda repressor-like DNA-binding domains"/>
    <property type="match status" value="1"/>
</dbReference>
<keyword evidence="3" id="KW-1185">Reference proteome</keyword>
<evidence type="ECO:0000259" key="1">
    <source>
        <dbReference type="PROSITE" id="PS50943"/>
    </source>
</evidence>
<dbReference type="SUPFAM" id="SSF47413">
    <property type="entry name" value="lambda repressor-like DNA-binding domains"/>
    <property type="match status" value="1"/>
</dbReference>
<proteinExistence type="predicted"/>
<dbReference type="Pfam" id="PF13560">
    <property type="entry name" value="HTH_31"/>
    <property type="match status" value="1"/>
</dbReference>
<dbReference type="InterPro" id="IPR010982">
    <property type="entry name" value="Lambda_DNA-bd_dom_sf"/>
</dbReference>
<comment type="caution">
    <text evidence="2">The sequence shown here is derived from an EMBL/GenBank/DDBJ whole genome shotgun (WGS) entry which is preliminary data.</text>
</comment>
<organism evidence="2 3">
    <name type="scientific">Actinoalloteichus caeruleus DSM 43889</name>
    <dbReference type="NCBI Taxonomy" id="1120930"/>
    <lineage>
        <taxon>Bacteria</taxon>
        <taxon>Bacillati</taxon>
        <taxon>Actinomycetota</taxon>
        <taxon>Actinomycetes</taxon>
        <taxon>Pseudonocardiales</taxon>
        <taxon>Pseudonocardiaceae</taxon>
        <taxon>Actinoalloteichus</taxon>
        <taxon>Actinoalloteichus cyanogriseus</taxon>
    </lineage>
</organism>
<dbReference type="Proteomes" id="UP000791080">
    <property type="component" value="Unassembled WGS sequence"/>
</dbReference>
<dbReference type="Pfam" id="PF19054">
    <property type="entry name" value="DUF5753"/>
    <property type="match status" value="1"/>
</dbReference>
<dbReference type="InterPro" id="IPR043917">
    <property type="entry name" value="DUF5753"/>
</dbReference>
<dbReference type="CDD" id="cd00093">
    <property type="entry name" value="HTH_XRE"/>
    <property type="match status" value="1"/>
</dbReference>
<gene>
    <name evidence="2" type="ORF">G443_003501</name>
</gene>
<name>A0ABT1JL43_ACTCY</name>
<protein>
    <submittedName>
        <fullName evidence="2">Helix-turn-helix domain-containing protein</fullName>
    </submittedName>
</protein>
<dbReference type="RefSeq" id="WP_026419664.1">
    <property type="nucleotide sequence ID" value="NZ_AUBJ02000001.1"/>
</dbReference>
<evidence type="ECO:0000313" key="3">
    <source>
        <dbReference type="Proteomes" id="UP000791080"/>
    </source>
</evidence>
<feature type="domain" description="HTH cro/C1-type" evidence="1">
    <location>
        <begin position="17"/>
        <end position="72"/>
    </location>
</feature>
<accession>A0ABT1JL43</accession>
<dbReference type="InterPro" id="IPR001387">
    <property type="entry name" value="Cro/C1-type_HTH"/>
</dbReference>
<dbReference type="SMART" id="SM00530">
    <property type="entry name" value="HTH_XRE"/>
    <property type="match status" value="1"/>
</dbReference>
<reference evidence="2 3" key="1">
    <citation type="submission" date="2022-06" db="EMBL/GenBank/DDBJ databases">
        <title>Genomic Encyclopedia of Type Strains, Phase I: the one thousand microbial genomes (KMG-I) project.</title>
        <authorList>
            <person name="Kyrpides N."/>
        </authorList>
    </citation>
    <scope>NUCLEOTIDE SEQUENCE [LARGE SCALE GENOMIC DNA]</scope>
    <source>
        <strain evidence="2 3">DSM 43889</strain>
    </source>
</reference>
<evidence type="ECO:0000313" key="2">
    <source>
        <dbReference type="EMBL" id="MCP2333231.1"/>
    </source>
</evidence>
<sequence length="293" mass="32597">MFVDDPVVAQIQLGILLRELRERAGLTADEARRSVDLSSASMSRIENGKQEARPEVVAALLELYEAGDADSAEALRLAAVPKPRARRRRSASYRDAAPNWFTRFLVLEGEASDICVYENEAITGLLQTADYARAILQAGAPLASRQEVDKRVDLRIGRQRILTRDEPPPAKVEAILHEAALHRVIGDDAVMAAQLAHLLDIGERANVDIRVLPFRPEPTSNHDESFVAGARFTLLKLPERGTMLYLDDFAGATYPEDITVIQEYAAAYQRLRNVARDPGSSRELIAKLVERYR</sequence>